<feature type="transmembrane region" description="Helical" evidence="7">
    <location>
        <begin position="317"/>
        <end position="338"/>
    </location>
</feature>
<protein>
    <submittedName>
        <fullName evidence="8">Lysophospholipid acyltransferase</fullName>
    </submittedName>
</protein>
<gene>
    <name evidence="8" type="primary">ale1</name>
    <name evidence="8" type="ORF">H4219_000236</name>
</gene>
<dbReference type="PANTHER" id="PTHR13906:SF4">
    <property type="entry name" value="LYSOPHOSPHOLIPID ACYLTRANSFERASE 6"/>
    <property type="match status" value="1"/>
</dbReference>
<dbReference type="EMBL" id="JANBPU010000002">
    <property type="protein sequence ID" value="KAJ1921890.1"/>
    <property type="molecule type" value="Genomic_DNA"/>
</dbReference>
<evidence type="ECO:0000256" key="3">
    <source>
        <dbReference type="ARBA" id="ARBA00022692"/>
    </source>
</evidence>
<dbReference type="GO" id="GO:0016746">
    <property type="term" value="F:acyltransferase activity"/>
    <property type="evidence" value="ECO:0007669"/>
    <property type="project" value="UniProtKB-KW"/>
</dbReference>
<evidence type="ECO:0000256" key="5">
    <source>
        <dbReference type="ARBA" id="ARBA00023136"/>
    </source>
</evidence>
<keyword evidence="2" id="KW-0808">Transferase</keyword>
<comment type="subcellular location">
    <subcellularLocation>
        <location evidence="1">Membrane</location>
        <topology evidence="1">Multi-pass membrane protein</topology>
    </subcellularLocation>
</comment>
<sequence>MSYTHIIRQIHRDDPAFLDISGPQMIMVIKLTSTAFCIYDSNKDHKSFTSYQKRHVINEMPSILEFFGYVFFFPSLVAGPSFELSSYRKLIQLDDRKVQRTQNRMAYNNLLESIFWMVFYVCLSPYFSYDFMITTEYFSWNLLKSEGSCRLTGLGFDGFDDNQKPKWQSISNINIKKIEFATSQKEAVDSWNIGTNTWLRNYIYLRLLPKQGKSSSRAALVTFIASAFWHGFYPGYYMTFFIGAMGSNAGRLLRRNLRPLVVLNSGNDTKTAGRRKTITKQVYDVLGWFISLLVLNMYGSAFILLDFTKSVLAWQSLYFIPELGIMVILVAFQFLNVGKYLPRPSKQK</sequence>
<keyword evidence="5 7" id="KW-0472">Membrane</keyword>
<feature type="transmembrane region" description="Helical" evidence="7">
    <location>
        <begin position="106"/>
        <end position="127"/>
    </location>
</feature>
<name>A0A9W8A8R0_9FUNG</name>
<evidence type="ECO:0000256" key="7">
    <source>
        <dbReference type="SAM" id="Phobius"/>
    </source>
</evidence>
<dbReference type="OrthoDB" id="286734at2759"/>
<keyword evidence="6 8" id="KW-0012">Acyltransferase</keyword>
<keyword evidence="9" id="KW-1185">Reference proteome</keyword>
<dbReference type="Proteomes" id="UP001150538">
    <property type="component" value="Unassembled WGS sequence"/>
</dbReference>
<reference evidence="8" key="1">
    <citation type="submission" date="2022-07" db="EMBL/GenBank/DDBJ databases">
        <title>Phylogenomic reconstructions and comparative analyses of Kickxellomycotina fungi.</title>
        <authorList>
            <person name="Reynolds N.K."/>
            <person name="Stajich J.E."/>
            <person name="Barry K."/>
            <person name="Grigoriev I.V."/>
            <person name="Crous P."/>
            <person name="Smith M.E."/>
        </authorList>
    </citation>
    <scope>NUCLEOTIDE SEQUENCE</scope>
    <source>
        <strain evidence="8">NBRC 100468</strain>
    </source>
</reference>
<accession>A0A9W8A8R0</accession>
<evidence type="ECO:0000313" key="9">
    <source>
        <dbReference type="Proteomes" id="UP001150538"/>
    </source>
</evidence>
<evidence type="ECO:0000256" key="2">
    <source>
        <dbReference type="ARBA" id="ARBA00022679"/>
    </source>
</evidence>
<dbReference type="GO" id="GO:0016020">
    <property type="term" value="C:membrane"/>
    <property type="evidence" value="ECO:0007669"/>
    <property type="project" value="UniProtKB-SubCell"/>
</dbReference>
<dbReference type="InterPro" id="IPR004299">
    <property type="entry name" value="MBOAT_fam"/>
</dbReference>
<feature type="transmembrane region" description="Helical" evidence="7">
    <location>
        <begin position="218"/>
        <end position="245"/>
    </location>
</feature>
<evidence type="ECO:0000313" key="8">
    <source>
        <dbReference type="EMBL" id="KAJ1921890.1"/>
    </source>
</evidence>
<feature type="transmembrane region" description="Helical" evidence="7">
    <location>
        <begin position="285"/>
        <end position="305"/>
    </location>
</feature>
<evidence type="ECO:0000256" key="4">
    <source>
        <dbReference type="ARBA" id="ARBA00022989"/>
    </source>
</evidence>
<keyword evidence="4 7" id="KW-1133">Transmembrane helix</keyword>
<evidence type="ECO:0000256" key="6">
    <source>
        <dbReference type="ARBA" id="ARBA00023315"/>
    </source>
</evidence>
<comment type="caution">
    <text evidence="8">The sequence shown here is derived from an EMBL/GenBank/DDBJ whole genome shotgun (WGS) entry which is preliminary data.</text>
</comment>
<organism evidence="8 9">
    <name type="scientific">Mycoemilia scoparia</name>
    <dbReference type="NCBI Taxonomy" id="417184"/>
    <lineage>
        <taxon>Eukaryota</taxon>
        <taxon>Fungi</taxon>
        <taxon>Fungi incertae sedis</taxon>
        <taxon>Zoopagomycota</taxon>
        <taxon>Kickxellomycotina</taxon>
        <taxon>Kickxellomycetes</taxon>
        <taxon>Kickxellales</taxon>
        <taxon>Kickxellaceae</taxon>
        <taxon>Mycoemilia</taxon>
    </lineage>
</organism>
<proteinExistence type="predicted"/>
<keyword evidence="3 7" id="KW-0812">Transmembrane</keyword>
<dbReference type="PANTHER" id="PTHR13906">
    <property type="entry name" value="PORCUPINE"/>
    <property type="match status" value="1"/>
</dbReference>
<dbReference type="AlphaFoldDB" id="A0A9W8A8R0"/>
<dbReference type="GO" id="GO:0030258">
    <property type="term" value="P:lipid modification"/>
    <property type="evidence" value="ECO:0007669"/>
    <property type="project" value="TreeGrafter"/>
</dbReference>
<evidence type="ECO:0000256" key="1">
    <source>
        <dbReference type="ARBA" id="ARBA00004141"/>
    </source>
</evidence>
<dbReference type="InterPro" id="IPR049941">
    <property type="entry name" value="LPLAT_7/PORCN-like"/>
</dbReference>
<dbReference type="Pfam" id="PF03062">
    <property type="entry name" value="MBOAT"/>
    <property type="match status" value="1"/>
</dbReference>